<dbReference type="OrthoDB" id="6780543at2759"/>
<dbReference type="InterPro" id="IPR012974">
    <property type="entry name" value="NOP58/56_N"/>
</dbReference>
<organism evidence="2 3">
    <name type="scientific">Araneus ventricosus</name>
    <name type="common">Orbweaver spider</name>
    <name type="synonym">Epeira ventricosa</name>
    <dbReference type="NCBI Taxonomy" id="182803"/>
    <lineage>
        <taxon>Eukaryota</taxon>
        <taxon>Metazoa</taxon>
        <taxon>Ecdysozoa</taxon>
        <taxon>Arthropoda</taxon>
        <taxon>Chelicerata</taxon>
        <taxon>Arachnida</taxon>
        <taxon>Araneae</taxon>
        <taxon>Araneomorphae</taxon>
        <taxon>Entelegynae</taxon>
        <taxon>Araneoidea</taxon>
        <taxon>Araneidae</taxon>
        <taxon>Araneus</taxon>
    </lineage>
</organism>
<dbReference type="Pfam" id="PF08156">
    <property type="entry name" value="NOP5NT"/>
    <property type="match status" value="1"/>
</dbReference>
<comment type="caution">
    <text evidence="2">The sequence shown here is derived from an EMBL/GenBank/DDBJ whole genome shotgun (WGS) entry which is preliminary data.</text>
</comment>
<gene>
    <name evidence="2" type="ORF">AVEN_220247_1</name>
</gene>
<dbReference type="EMBL" id="BGPR01001902">
    <property type="protein sequence ID" value="GBM64025.1"/>
    <property type="molecule type" value="Genomic_DNA"/>
</dbReference>
<dbReference type="AlphaFoldDB" id="A0A4Y2HFG9"/>
<reference evidence="2 3" key="1">
    <citation type="journal article" date="2019" name="Sci. Rep.">
        <title>Orb-weaving spider Araneus ventricosus genome elucidates the spidroin gene catalogue.</title>
        <authorList>
            <person name="Kono N."/>
            <person name="Nakamura H."/>
            <person name="Ohtoshi R."/>
            <person name="Moran D.A.P."/>
            <person name="Shinohara A."/>
            <person name="Yoshida Y."/>
            <person name="Fujiwara M."/>
            <person name="Mori M."/>
            <person name="Tomita M."/>
            <person name="Arakawa K."/>
        </authorList>
    </citation>
    <scope>NUCLEOTIDE SEQUENCE [LARGE SCALE GENOMIC DNA]</scope>
</reference>
<evidence type="ECO:0000313" key="3">
    <source>
        <dbReference type="Proteomes" id="UP000499080"/>
    </source>
</evidence>
<protein>
    <recommendedName>
        <fullName evidence="1">Nucleolar protein 58/56 N-terminal domain-containing protein</fullName>
    </recommendedName>
</protein>
<sequence>MSNQYILYEHAAGYALFIAEPEEFLTQIADIVSDVNKFKQVCKFVAFQPFTRGRDALENINSISESNFKNLLFINSL</sequence>
<keyword evidence="3" id="KW-1185">Reference proteome</keyword>
<feature type="domain" description="Nucleolar protein 58/56 N-terminal" evidence="1">
    <location>
        <begin position="5"/>
        <end position="66"/>
    </location>
</feature>
<dbReference type="Proteomes" id="UP000499080">
    <property type="component" value="Unassembled WGS sequence"/>
</dbReference>
<evidence type="ECO:0000259" key="1">
    <source>
        <dbReference type="Pfam" id="PF08156"/>
    </source>
</evidence>
<evidence type="ECO:0000313" key="2">
    <source>
        <dbReference type="EMBL" id="GBM64025.1"/>
    </source>
</evidence>
<proteinExistence type="predicted"/>
<name>A0A4Y2HFG9_ARAVE</name>
<accession>A0A4Y2HFG9</accession>